<dbReference type="Proteomes" id="UP000075635">
    <property type="component" value="Unassembled WGS sequence"/>
</dbReference>
<gene>
    <name evidence="4" type="ORF">BE17_32040</name>
</gene>
<evidence type="ECO:0000256" key="3">
    <source>
        <dbReference type="PROSITE-ProRule" id="PRU00339"/>
    </source>
</evidence>
<keyword evidence="1" id="KW-0677">Repeat</keyword>
<accession>A0A150R418</accession>
<evidence type="ECO:0000313" key="4">
    <source>
        <dbReference type="EMBL" id="KYF74964.1"/>
    </source>
</evidence>
<feature type="repeat" description="TPR" evidence="3">
    <location>
        <begin position="166"/>
        <end position="199"/>
    </location>
</feature>
<evidence type="ECO:0000313" key="5">
    <source>
        <dbReference type="Proteomes" id="UP000075635"/>
    </source>
</evidence>
<keyword evidence="2 3" id="KW-0802">TPR repeat</keyword>
<dbReference type="Pfam" id="PF13181">
    <property type="entry name" value="TPR_8"/>
    <property type="match status" value="2"/>
</dbReference>
<feature type="repeat" description="TPR" evidence="3">
    <location>
        <begin position="200"/>
        <end position="233"/>
    </location>
</feature>
<dbReference type="AlphaFoldDB" id="A0A150R418"/>
<name>A0A150R418_SORCE</name>
<reference evidence="4 5" key="1">
    <citation type="submission" date="2014-02" db="EMBL/GenBank/DDBJ databases">
        <title>The small core and large imbalanced accessory genome model reveals a collaborative survival strategy of Sorangium cellulosum strains in nature.</title>
        <authorList>
            <person name="Han K."/>
            <person name="Peng R."/>
            <person name="Blom J."/>
            <person name="Li Y.-Z."/>
        </authorList>
    </citation>
    <scope>NUCLEOTIDE SEQUENCE [LARGE SCALE GENOMIC DNA]</scope>
    <source>
        <strain evidence="4 5">So0011-07</strain>
    </source>
</reference>
<dbReference type="InterPro" id="IPR019734">
    <property type="entry name" value="TPR_rpt"/>
</dbReference>
<dbReference type="SUPFAM" id="SSF48452">
    <property type="entry name" value="TPR-like"/>
    <property type="match status" value="1"/>
</dbReference>
<sequence length="285" mass="31078">MTSQRHMTAATRAGCIRGAAVVLSLWSLLPFAPLSLAACGGAQPAAQADETRSLAEYDLARDAFQHGRLREALAHIESALSLDDDNAEAAYLGAVILLGFCAGDVRSSDCRFDSAEKMARRALDANPEMRDAKNTLGVILVHQGRYDEAIAVLKPLTEDILYASPEKSWGNLGWAYLLKGSNDEAIDALRRAVAAQPLFCVGQYRLGLAYEKRGELDLAREAFTRAVETDQPECRRLQDAFDARARVAEKRGLVDEARADLERCREIAATTPVGQRCAAQLQTLQ</sequence>
<dbReference type="SMART" id="SM00028">
    <property type="entry name" value="TPR"/>
    <property type="match status" value="4"/>
</dbReference>
<dbReference type="PROSITE" id="PS50005">
    <property type="entry name" value="TPR"/>
    <property type="match status" value="2"/>
</dbReference>
<proteinExistence type="predicted"/>
<dbReference type="Pfam" id="PF13432">
    <property type="entry name" value="TPR_16"/>
    <property type="match status" value="2"/>
</dbReference>
<evidence type="ECO:0000256" key="1">
    <source>
        <dbReference type="ARBA" id="ARBA00022737"/>
    </source>
</evidence>
<dbReference type="PANTHER" id="PTHR45586">
    <property type="entry name" value="TPR REPEAT-CONTAINING PROTEIN PA4667"/>
    <property type="match status" value="1"/>
</dbReference>
<dbReference type="InterPro" id="IPR051012">
    <property type="entry name" value="CellSynth/LPSAsmb/PSIAsmb"/>
</dbReference>
<evidence type="ECO:0000256" key="2">
    <source>
        <dbReference type="ARBA" id="ARBA00022803"/>
    </source>
</evidence>
<dbReference type="PANTHER" id="PTHR45586:SF1">
    <property type="entry name" value="LIPOPOLYSACCHARIDE ASSEMBLY PROTEIN B"/>
    <property type="match status" value="1"/>
</dbReference>
<comment type="caution">
    <text evidence="4">The sequence shown here is derived from an EMBL/GenBank/DDBJ whole genome shotgun (WGS) entry which is preliminary data.</text>
</comment>
<dbReference type="EMBL" id="JEMB01003180">
    <property type="protein sequence ID" value="KYF74964.1"/>
    <property type="molecule type" value="Genomic_DNA"/>
</dbReference>
<dbReference type="Gene3D" id="1.25.40.10">
    <property type="entry name" value="Tetratricopeptide repeat domain"/>
    <property type="match status" value="2"/>
</dbReference>
<dbReference type="InterPro" id="IPR011990">
    <property type="entry name" value="TPR-like_helical_dom_sf"/>
</dbReference>
<protein>
    <submittedName>
        <fullName evidence="4">Uncharacterized protein</fullName>
    </submittedName>
</protein>
<organism evidence="4 5">
    <name type="scientific">Sorangium cellulosum</name>
    <name type="common">Polyangium cellulosum</name>
    <dbReference type="NCBI Taxonomy" id="56"/>
    <lineage>
        <taxon>Bacteria</taxon>
        <taxon>Pseudomonadati</taxon>
        <taxon>Myxococcota</taxon>
        <taxon>Polyangia</taxon>
        <taxon>Polyangiales</taxon>
        <taxon>Polyangiaceae</taxon>
        <taxon>Sorangium</taxon>
    </lineage>
</organism>